<sequence>MGSYAKYLLLQRFDAIMDKEVQAEQLVAEEEDGMEQLLAEEGLEAAQLVPEESMALPSGPITRSPLRH</sequence>
<organism evidence="1 2">
    <name type="scientific">Microthlaspi erraticum</name>
    <dbReference type="NCBI Taxonomy" id="1685480"/>
    <lineage>
        <taxon>Eukaryota</taxon>
        <taxon>Viridiplantae</taxon>
        <taxon>Streptophyta</taxon>
        <taxon>Embryophyta</taxon>
        <taxon>Tracheophyta</taxon>
        <taxon>Spermatophyta</taxon>
        <taxon>Magnoliopsida</taxon>
        <taxon>eudicotyledons</taxon>
        <taxon>Gunneridae</taxon>
        <taxon>Pentapetalae</taxon>
        <taxon>rosids</taxon>
        <taxon>malvids</taxon>
        <taxon>Brassicales</taxon>
        <taxon>Brassicaceae</taxon>
        <taxon>Coluteocarpeae</taxon>
        <taxon>Microthlaspi</taxon>
    </lineage>
</organism>
<evidence type="ECO:0000313" key="2">
    <source>
        <dbReference type="Proteomes" id="UP000467841"/>
    </source>
</evidence>
<name>A0A6D2IV95_9BRAS</name>
<evidence type="ECO:0000313" key="1">
    <source>
        <dbReference type="EMBL" id="CAA7029401.1"/>
    </source>
</evidence>
<keyword evidence="2" id="KW-1185">Reference proteome</keyword>
<gene>
    <name evidence="1" type="ORF">MERR_LOCUS16636</name>
</gene>
<reference evidence="1" key="1">
    <citation type="submission" date="2020-01" db="EMBL/GenBank/DDBJ databases">
        <authorList>
            <person name="Mishra B."/>
        </authorList>
    </citation>
    <scope>NUCLEOTIDE SEQUENCE [LARGE SCALE GENOMIC DNA]</scope>
</reference>
<dbReference type="Proteomes" id="UP000467841">
    <property type="component" value="Unassembled WGS sequence"/>
</dbReference>
<dbReference type="EMBL" id="CACVBM020001081">
    <property type="protein sequence ID" value="CAA7029401.1"/>
    <property type="molecule type" value="Genomic_DNA"/>
</dbReference>
<dbReference type="AlphaFoldDB" id="A0A6D2IV95"/>
<proteinExistence type="predicted"/>
<accession>A0A6D2IV95</accession>
<protein>
    <submittedName>
        <fullName evidence="1">Uncharacterized protein</fullName>
    </submittedName>
</protein>
<comment type="caution">
    <text evidence="1">The sequence shown here is derived from an EMBL/GenBank/DDBJ whole genome shotgun (WGS) entry which is preliminary data.</text>
</comment>